<feature type="binding site" description="axial binding residue" evidence="18">
    <location>
        <position position="189"/>
    </location>
    <ligand>
        <name>heme b</name>
        <dbReference type="ChEBI" id="CHEBI:60344"/>
    </ligand>
    <ligandPart>
        <name>Fe</name>
        <dbReference type="ChEBI" id="CHEBI:18248"/>
    </ligandPart>
</feature>
<feature type="chain" id="PRO_5017106537" description="Peroxidase" evidence="21">
    <location>
        <begin position="24"/>
        <end position="327"/>
    </location>
</feature>
<dbReference type="PROSITE" id="PS00435">
    <property type="entry name" value="PEROXIDASE_1"/>
    <property type="match status" value="1"/>
</dbReference>
<dbReference type="KEGG" id="taes:123166107"/>
<organism evidence="23">
    <name type="scientific">Triticum aestivum</name>
    <name type="common">Wheat</name>
    <dbReference type="NCBI Taxonomy" id="4565"/>
    <lineage>
        <taxon>Eukaryota</taxon>
        <taxon>Viridiplantae</taxon>
        <taxon>Streptophyta</taxon>
        <taxon>Embryophyta</taxon>
        <taxon>Tracheophyta</taxon>
        <taxon>Spermatophyta</taxon>
        <taxon>Magnoliopsida</taxon>
        <taxon>Liliopsida</taxon>
        <taxon>Poales</taxon>
        <taxon>Poaceae</taxon>
        <taxon>BOP clade</taxon>
        <taxon>Pooideae</taxon>
        <taxon>Triticodae</taxon>
        <taxon>Triticeae</taxon>
        <taxon>Triticinae</taxon>
        <taxon>Triticum</taxon>
    </lineage>
</organism>
<keyword evidence="15 21" id="KW-0376">Hydrogen peroxide</keyword>
<dbReference type="Pfam" id="PF00141">
    <property type="entry name" value="peroxidase"/>
    <property type="match status" value="1"/>
</dbReference>
<keyword evidence="14" id="KW-0873">Pyrrolidone carboxylic acid</keyword>
<keyword evidence="13" id="KW-0325">Glycoprotein</keyword>
<dbReference type="InterPro" id="IPR033905">
    <property type="entry name" value="Secretory_peroxidase"/>
</dbReference>
<comment type="similarity">
    <text evidence="21">Belongs to the peroxidase family. Classical plant (class III) peroxidase subfamily.</text>
</comment>
<keyword evidence="24" id="KW-1185">Reference proteome</keyword>
<feature type="binding site" evidence="18">
    <location>
        <position position="75"/>
    </location>
    <ligand>
        <name>Ca(2+)</name>
        <dbReference type="ChEBI" id="CHEBI:29108"/>
        <label>1</label>
    </ligand>
</feature>
<feature type="binding site" evidence="17">
    <location>
        <position position="159"/>
    </location>
    <ligand>
        <name>substrate</name>
    </ligand>
</feature>
<dbReference type="SMR" id="A0A3B5Y3L4"/>
<comment type="cofactor">
    <cofactor evidence="18 21">
        <name>Ca(2+)</name>
        <dbReference type="ChEBI" id="CHEBI:29108"/>
    </cofactor>
    <text evidence="18 21">Binds 2 calcium ions per subunit.</text>
</comment>
<evidence type="ECO:0000256" key="19">
    <source>
        <dbReference type="PIRSR" id="PIRSR600823-4"/>
    </source>
</evidence>
<comment type="similarity">
    <text evidence="3">Belongs to the peroxidase family. Ascorbate peroxidase subfamily.</text>
</comment>
<feature type="binding site" evidence="18">
    <location>
        <position position="66"/>
    </location>
    <ligand>
        <name>Ca(2+)</name>
        <dbReference type="ChEBI" id="CHEBI:29108"/>
        <label>1</label>
    </ligand>
</feature>
<dbReference type="PANTHER" id="PTHR31235">
    <property type="entry name" value="PEROXIDASE 25-RELATED"/>
    <property type="match status" value="1"/>
</dbReference>
<evidence type="ECO:0000259" key="22">
    <source>
        <dbReference type="PROSITE" id="PS50873"/>
    </source>
</evidence>
<dbReference type="InterPro" id="IPR000823">
    <property type="entry name" value="Peroxidase_pln"/>
</dbReference>
<evidence type="ECO:0000256" key="4">
    <source>
        <dbReference type="ARBA" id="ARBA00022525"/>
    </source>
</evidence>
<dbReference type="FunFam" id="1.10.420.10:FF:000008">
    <property type="entry name" value="Peroxidase"/>
    <property type="match status" value="1"/>
</dbReference>
<dbReference type="GO" id="GO:0140825">
    <property type="term" value="F:lactoperoxidase activity"/>
    <property type="evidence" value="ECO:0007669"/>
    <property type="project" value="UniProtKB-EC"/>
</dbReference>
<feature type="active site" description="Proton acceptor" evidence="16">
    <location>
        <position position="65"/>
    </location>
</feature>
<feature type="domain" description="Plant heme peroxidase family profile" evidence="22">
    <location>
        <begin position="24"/>
        <end position="326"/>
    </location>
</feature>
<dbReference type="SUPFAM" id="SSF48113">
    <property type="entry name" value="Heme-dependent peroxidases"/>
    <property type="match status" value="1"/>
</dbReference>
<dbReference type="RefSeq" id="XP_044439841.1">
    <property type="nucleotide sequence ID" value="XM_044583906.1"/>
</dbReference>
<feature type="disulfide bond" evidence="20">
    <location>
        <begin position="196"/>
        <end position="231"/>
    </location>
</feature>
<gene>
    <name evidence="23" type="primary">LOC123166107</name>
</gene>
<feature type="disulfide bond" evidence="20">
    <location>
        <begin position="34"/>
        <end position="112"/>
    </location>
</feature>
<accession>A0A3B5Y3L4</accession>
<dbReference type="Proteomes" id="UP000019116">
    <property type="component" value="Chromosome 1A"/>
</dbReference>
<dbReference type="PROSITE" id="PS50873">
    <property type="entry name" value="PEROXIDASE_4"/>
    <property type="match status" value="1"/>
</dbReference>
<name>A0A3B5Y3L4_WHEAT</name>
<dbReference type="Gene3D" id="1.10.420.10">
    <property type="entry name" value="Peroxidase, domain 2"/>
    <property type="match status" value="1"/>
</dbReference>
<dbReference type="GO" id="GO:0006979">
    <property type="term" value="P:response to oxidative stress"/>
    <property type="evidence" value="ECO:0007669"/>
    <property type="project" value="UniProtKB-UniRule"/>
</dbReference>
<feature type="binding site" evidence="18">
    <location>
        <position position="73"/>
    </location>
    <ligand>
        <name>Ca(2+)</name>
        <dbReference type="ChEBI" id="CHEBI:29108"/>
        <label>1</label>
    </ligand>
</feature>
<feature type="site" description="Transition state stabilizer" evidence="19">
    <location>
        <position position="61"/>
    </location>
</feature>
<evidence type="ECO:0000256" key="16">
    <source>
        <dbReference type="PIRSR" id="PIRSR600823-1"/>
    </source>
</evidence>
<comment type="cofactor">
    <cofactor evidence="18 21">
        <name>heme b</name>
        <dbReference type="ChEBI" id="CHEBI:60344"/>
    </cofactor>
    <text evidence="18 21">Binds 1 heme b (iron(II)-protoporphyrin IX) group per subunit.</text>
</comment>
<evidence type="ECO:0000256" key="5">
    <source>
        <dbReference type="ARBA" id="ARBA00022559"/>
    </source>
</evidence>
<keyword evidence="9 18" id="KW-0106">Calcium</keyword>
<evidence type="ECO:0000256" key="9">
    <source>
        <dbReference type="ARBA" id="ARBA00022837"/>
    </source>
</evidence>
<dbReference type="EnsemblPlants" id="TraesCS1A02G318200.1">
    <property type="protein sequence ID" value="TraesCS1A02G318200.1"/>
    <property type="gene ID" value="TraesCS1A02G318200"/>
</dbReference>
<evidence type="ECO:0000256" key="3">
    <source>
        <dbReference type="ARBA" id="ARBA00006873"/>
    </source>
</evidence>
<keyword evidence="4 21" id="KW-0964">Secreted</keyword>
<comment type="catalytic activity">
    <reaction evidence="1 21">
        <text>2 a phenolic donor + H2O2 = 2 a phenolic radical donor + 2 H2O</text>
        <dbReference type="Rhea" id="RHEA:56136"/>
        <dbReference type="ChEBI" id="CHEBI:15377"/>
        <dbReference type="ChEBI" id="CHEBI:16240"/>
        <dbReference type="ChEBI" id="CHEBI:139520"/>
        <dbReference type="ChEBI" id="CHEBI:139521"/>
        <dbReference type="EC" id="1.11.1.7"/>
    </reaction>
</comment>
<keyword evidence="7 18" id="KW-0479">Metal-binding</keyword>
<dbReference type="InterPro" id="IPR010255">
    <property type="entry name" value="Haem_peroxidase_sf"/>
</dbReference>
<protein>
    <recommendedName>
        <fullName evidence="21">Peroxidase</fullName>
        <ecNumber evidence="21">1.11.1.7</ecNumber>
    </recommendedName>
</protein>
<dbReference type="PROSITE" id="PS00436">
    <property type="entry name" value="PEROXIDASE_2"/>
    <property type="match status" value="1"/>
</dbReference>
<feature type="disulfide bond" evidence="20">
    <location>
        <begin position="67"/>
        <end position="72"/>
    </location>
</feature>
<feature type="binding site" evidence="18">
    <location>
        <position position="69"/>
    </location>
    <ligand>
        <name>Ca(2+)</name>
        <dbReference type="ChEBI" id="CHEBI:29108"/>
        <label>1</label>
    </ligand>
</feature>
<dbReference type="STRING" id="4565.A0A3B5Y3L4"/>
<dbReference type="GO" id="GO:0020037">
    <property type="term" value="F:heme binding"/>
    <property type="evidence" value="ECO:0007669"/>
    <property type="project" value="UniProtKB-UniRule"/>
</dbReference>
<dbReference type="GeneID" id="123166107"/>
<reference evidence="23" key="1">
    <citation type="submission" date="2018-08" db="EMBL/GenBank/DDBJ databases">
        <authorList>
            <person name="Rossello M."/>
        </authorList>
    </citation>
    <scope>NUCLEOTIDE SEQUENCE [LARGE SCALE GENOMIC DNA]</scope>
    <source>
        <strain evidence="23">cv. Chinese Spring</strain>
    </source>
</reference>
<evidence type="ECO:0000256" key="21">
    <source>
        <dbReference type="RuleBase" id="RU362060"/>
    </source>
</evidence>
<feature type="binding site" evidence="18">
    <location>
        <position position="71"/>
    </location>
    <ligand>
        <name>Ca(2+)</name>
        <dbReference type="ChEBI" id="CHEBI:29108"/>
        <label>1</label>
    </ligand>
</feature>
<evidence type="ECO:0000256" key="15">
    <source>
        <dbReference type="ARBA" id="ARBA00023324"/>
    </source>
</evidence>
<keyword evidence="6 21" id="KW-0349">Heme</keyword>
<evidence type="ECO:0000256" key="6">
    <source>
        <dbReference type="ARBA" id="ARBA00022617"/>
    </source>
</evidence>
<evidence type="ECO:0000256" key="1">
    <source>
        <dbReference type="ARBA" id="ARBA00000189"/>
    </source>
</evidence>
<feature type="binding site" evidence="18">
    <location>
        <position position="86"/>
    </location>
    <ligand>
        <name>Ca(2+)</name>
        <dbReference type="ChEBI" id="CHEBI:29108"/>
        <label>1</label>
    </ligand>
</feature>
<dbReference type="Gramene" id="TraesJUL1A03G00139110.1">
    <property type="protein sequence ID" value="TraesJUL1A03G00139110.1"/>
    <property type="gene ID" value="TraesJUL1A03G00139110"/>
</dbReference>
<feature type="signal peptide" evidence="21">
    <location>
        <begin position="1"/>
        <end position="23"/>
    </location>
</feature>
<evidence type="ECO:0000256" key="14">
    <source>
        <dbReference type="ARBA" id="ARBA00023283"/>
    </source>
</evidence>
<dbReference type="InterPro" id="IPR019793">
    <property type="entry name" value="Peroxidases_heam-ligand_BS"/>
</dbReference>
<dbReference type="InterPro" id="IPR019794">
    <property type="entry name" value="Peroxidases_AS"/>
</dbReference>
<evidence type="ECO:0000256" key="7">
    <source>
        <dbReference type="ARBA" id="ARBA00022723"/>
    </source>
</evidence>
<dbReference type="Gramene" id="TraesCS1A02G318200.1">
    <property type="protein sequence ID" value="TraesCS1A02G318200.1"/>
    <property type="gene ID" value="TraesCS1A02G318200"/>
</dbReference>
<dbReference type="OMA" id="FYYRTCP"/>
<evidence type="ECO:0000256" key="11">
    <source>
        <dbReference type="ARBA" id="ARBA00023004"/>
    </source>
</evidence>
<comment type="function">
    <text evidence="2">Removal of H(2)O(2), oxidation of toxic reductants, biosynthesis and degradation of lignin, suberization, auxin catabolism, response to environmental stresses such as wounding, pathogen attack and oxidative stress. These functions might be dependent on each isozyme/isoform in each plant tissue.</text>
</comment>
<evidence type="ECO:0000256" key="20">
    <source>
        <dbReference type="PIRSR" id="PIRSR600823-5"/>
    </source>
</evidence>
<dbReference type="GO" id="GO:0006950">
    <property type="term" value="P:response to stress"/>
    <property type="evidence" value="ECO:0000318"/>
    <property type="project" value="GO_Central"/>
</dbReference>
<evidence type="ECO:0000313" key="24">
    <source>
        <dbReference type="Proteomes" id="UP000019116"/>
    </source>
</evidence>
<evidence type="ECO:0000256" key="8">
    <source>
        <dbReference type="ARBA" id="ARBA00022729"/>
    </source>
</evidence>
<evidence type="ECO:0000256" key="12">
    <source>
        <dbReference type="ARBA" id="ARBA00023157"/>
    </source>
</evidence>
<evidence type="ECO:0000313" key="23">
    <source>
        <dbReference type="EnsemblPlants" id="TraesCS1A02G318200.1"/>
    </source>
</evidence>
<dbReference type="FunFam" id="1.10.520.10:FF:000001">
    <property type="entry name" value="Peroxidase"/>
    <property type="match status" value="1"/>
</dbReference>
<evidence type="ECO:0000256" key="10">
    <source>
        <dbReference type="ARBA" id="ARBA00023002"/>
    </source>
</evidence>
<feature type="binding site" evidence="18">
    <location>
        <position position="244"/>
    </location>
    <ligand>
        <name>Ca(2+)</name>
        <dbReference type="ChEBI" id="CHEBI:29108"/>
        <label>2</label>
    </ligand>
</feature>
<sequence length="327" mass="35589">MASRAATMVALLLAAVAATCGRAQLHDKFYSESCPSVEDVVRKEMVRALSLAPSLAGPLLRMHFHDCFVRGCDGSVLLDSANKTAEKDAQPNQTLRGFGFVERVKAAVEKACPDTVSCADILALIARDAVWLSKGPFWTVPLGRRDGSVSLSNATDALPPPTSNFTVLTQLFAAVNLDAKDLVVLSAGHTIGTSHCFSFSDRLYNFTGMENPSDIDPTLEPQYMMRLKSKCASLNDNTTLVEMDPGSFKTFDTDYFKLVSKRRGLFHSDGALLTDPFTRAYVQRHATGAFKDEFFADFAASMIKMGNANPLTGSQGEIRKKCNVVNH</sequence>
<evidence type="ECO:0000256" key="18">
    <source>
        <dbReference type="PIRSR" id="PIRSR600823-3"/>
    </source>
</evidence>
<keyword evidence="11 18" id="KW-0408">Iron</keyword>
<dbReference type="PRINTS" id="PR00461">
    <property type="entry name" value="PLPEROXIDASE"/>
</dbReference>
<keyword evidence="5 21" id="KW-0575">Peroxidase</keyword>
<dbReference type="GO" id="GO:0042744">
    <property type="term" value="P:hydrogen peroxide catabolic process"/>
    <property type="evidence" value="ECO:0007669"/>
    <property type="project" value="UniProtKB-KW"/>
</dbReference>
<evidence type="ECO:0000256" key="2">
    <source>
        <dbReference type="ARBA" id="ARBA00002322"/>
    </source>
</evidence>
<dbReference type="GO" id="GO:0009505">
    <property type="term" value="C:plant-type cell wall"/>
    <property type="evidence" value="ECO:0000318"/>
    <property type="project" value="GO_Central"/>
</dbReference>
<comment type="subcellular location">
    <subcellularLocation>
        <location evidence="21">Secreted</location>
    </subcellularLocation>
</comment>
<dbReference type="GO" id="GO:0005576">
    <property type="term" value="C:extracellular region"/>
    <property type="evidence" value="ECO:0007669"/>
    <property type="project" value="UniProtKB-SubCell"/>
</dbReference>
<dbReference type="AlphaFoldDB" id="A0A3B5Y3L4"/>
<dbReference type="CDD" id="cd00693">
    <property type="entry name" value="secretory_peroxidase"/>
    <property type="match status" value="1"/>
</dbReference>
<feature type="binding site" evidence="18">
    <location>
        <position position="252"/>
    </location>
    <ligand>
        <name>Ca(2+)</name>
        <dbReference type="ChEBI" id="CHEBI:29108"/>
        <label>2</label>
    </ligand>
</feature>
<dbReference type="GO" id="GO:0046872">
    <property type="term" value="F:metal ion binding"/>
    <property type="evidence" value="ECO:0007669"/>
    <property type="project" value="UniProtKB-UniRule"/>
</dbReference>
<dbReference type="EC" id="1.11.1.7" evidence="21"/>
<dbReference type="Gene3D" id="1.10.520.10">
    <property type="match status" value="1"/>
</dbReference>
<keyword evidence="10 21" id="KW-0560">Oxidoreductase</keyword>
<proteinExistence type="inferred from homology"/>
<dbReference type="PRINTS" id="PR00458">
    <property type="entry name" value="PEROXIDASE"/>
</dbReference>
<dbReference type="Gramene" id="TraesARI1A03G00141280.1">
    <property type="protein sequence ID" value="TraesARI1A03G00141280.1"/>
    <property type="gene ID" value="TraesARI1A03G00141280"/>
</dbReference>
<keyword evidence="12 20" id="KW-1015">Disulfide bond</keyword>
<feature type="disulfide bond" evidence="20">
    <location>
        <begin position="118"/>
        <end position="322"/>
    </location>
</feature>
<reference evidence="23" key="2">
    <citation type="submission" date="2018-10" db="UniProtKB">
        <authorList>
            <consortium name="EnsemblPlants"/>
        </authorList>
    </citation>
    <scope>IDENTIFICATION</scope>
</reference>
<evidence type="ECO:0000256" key="13">
    <source>
        <dbReference type="ARBA" id="ARBA00023180"/>
    </source>
</evidence>
<dbReference type="InterPro" id="IPR002016">
    <property type="entry name" value="Haem_peroxidase"/>
</dbReference>
<feature type="binding site" evidence="18">
    <location>
        <position position="190"/>
    </location>
    <ligand>
        <name>Ca(2+)</name>
        <dbReference type="ChEBI" id="CHEBI:29108"/>
        <label>2</label>
    </ligand>
</feature>
<dbReference type="GO" id="GO:0004601">
    <property type="term" value="F:peroxidase activity"/>
    <property type="evidence" value="ECO:0000318"/>
    <property type="project" value="GO_Central"/>
</dbReference>
<dbReference type="Gramene" id="TraesCS1A03G0789900.1">
    <property type="protein sequence ID" value="TraesCS1A03G0789900.1.CDS"/>
    <property type="gene ID" value="TraesCS1A03G0789900"/>
</dbReference>
<evidence type="ECO:0000256" key="17">
    <source>
        <dbReference type="PIRSR" id="PIRSR600823-2"/>
    </source>
</evidence>
<keyword evidence="8 21" id="KW-0732">Signal</keyword>